<evidence type="ECO:0000313" key="3">
    <source>
        <dbReference type="Proteomes" id="UP000660680"/>
    </source>
</evidence>
<keyword evidence="3" id="KW-1185">Reference proteome</keyword>
<reference evidence="2" key="1">
    <citation type="journal article" date="2014" name="Int. J. Syst. Evol. Microbiol.">
        <title>Complete genome sequence of Corynebacterium casei LMG S-19264T (=DSM 44701T), isolated from a smear-ripened cheese.</title>
        <authorList>
            <consortium name="US DOE Joint Genome Institute (JGI-PGF)"/>
            <person name="Walter F."/>
            <person name="Albersmeier A."/>
            <person name="Kalinowski J."/>
            <person name="Ruckert C."/>
        </authorList>
    </citation>
    <scope>NUCLEOTIDE SEQUENCE</scope>
    <source>
        <strain evidence="2">JCM 3276</strain>
    </source>
</reference>
<feature type="domain" description="DUF397" evidence="1">
    <location>
        <begin position="2"/>
        <end position="49"/>
    </location>
</feature>
<protein>
    <recommendedName>
        <fullName evidence="1">DUF397 domain-containing protein</fullName>
    </recommendedName>
</protein>
<dbReference type="AlphaFoldDB" id="A0A918G8J6"/>
<accession>A0A918G8J6</accession>
<dbReference type="Pfam" id="PF04149">
    <property type="entry name" value="DUF397"/>
    <property type="match status" value="1"/>
</dbReference>
<reference evidence="2" key="2">
    <citation type="submission" date="2020-09" db="EMBL/GenBank/DDBJ databases">
        <authorList>
            <person name="Sun Q."/>
            <person name="Ohkuma M."/>
        </authorList>
    </citation>
    <scope>NUCLEOTIDE SEQUENCE</scope>
    <source>
        <strain evidence="2">JCM 3276</strain>
    </source>
</reference>
<dbReference type="EMBL" id="BMRB01000001">
    <property type="protein sequence ID" value="GGS24932.1"/>
    <property type="molecule type" value="Genomic_DNA"/>
</dbReference>
<dbReference type="Proteomes" id="UP000660680">
    <property type="component" value="Unassembled WGS sequence"/>
</dbReference>
<dbReference type="InterPro" id="IPR007278">
    <property type="entry name" value="DUF397"/>
</dbReference>
<evidence type="ECO:0000259" key="1">
    <source>
        <dbReference type="Pfam" id="PF04149"/>
    </source>
</evidence>
<comment type="caution">
    <text evidence="2">The sequence shown here is derived from an EMBL/GenBank/DDBJ whole genome shotgun (WGS) entry which is preliminary data.</text>
</comment>
<dbReference type="RefSeq" id="WP_189209718.1">
    <property type="nucleotide sequence ID" value="NZ_BMRB01000001.1"/>
</dbReference>
<gene>
    <name evidence="2" type="ORF">GCM10010171_17680</name>
</gene>
<proteinExistence type="predicted"/>
<evidence type="ECO:0000313" key="2">
    <source>
        <dbReference type="EMBL" id="GGS24932.1"/>
    </source>
</evidence>
<name>A0A918G8J6_9PSEU</name>
<organism evidence="2 3">
    <name type="scientific">Actinokineospora fastidiosa</name>
    <dbReference type="NCBI Taxonomy" id="1816"/>
    <lineage>
        <taxon>Bacteria</taxon>
        <taxon>Bacillati</taxon>
        <taxon>Actinomycetota</taxon>
        <taxon>Actinomycetes</taxon>
        <taxon>Pseudonocardiales</taxon>
        <taxon>Pseudonocardiaceae</taxon>
        <taxon>Actinokineospora</taxon>
    </lineage>
</organism>
<sequence>MDWRKSSRSGVESNCVEVRQDLAALRDSKRPGVELPIPISALRDLLARLT</sequence>